<dbReference type="InterPro" id="IPR017871">
    <property type="entry name" value="ABC_transporter-like_CS"/>
</dbReference>
<dbReference type="PANTHER" id="PTHR43423:SF1">
    <property type="entry name" value="ABC TRANSPORTER I FAMILY MEMBER 17"/>
    <property type="match status" value="1"/>
</dbReference>
<reference evidence="5 6" key="1">
    <citation type="submission" date="2019-07" db="EMBL/GenBank/DDBJ databases">
        <title>Genome sequence of 2 isolates from Red Sea Mangroves.</title>
        <authorList>
            <person name="Sefrji F."/>
            <person name="Michoud G."/>
            <person name="Merlino G."/>
            <person name="Daffonchio D."/>
        </authorList>
    </citation>
    <scope>NUCLEOTIDE SEQUENCE [LARGE SCALE GENOMIC DNA]</scope>
    <source>
        <strain evidence="5 6">R1DC41</strain>
    </source>
</reference>
<dbReference type="PROSITE" id="PS00211">
    <property type="entry name" value="ABC_TRANSPORTER_1"/>
    <property type="match status" value="1"/>
</dbReference>
<feature type="domain" description="ABC transporter" evidence="4">
    <location>
        <begin position="2"/>
        <end position="214"/>
    </location>
</feature>
<dbReference type="InterPro" id="IPR027417">
    <property type="entry name" value="P-loop_NTPase"/>
</dbReference>
<dbReference type="SMART" id="SM00382">
    <property type="entry name" value="AAA"/>
    <property type="match status" value="1"/>
</dbReference>
<evidence type="ECO:0000256" key="1">
    <source>
        <dbReference type="ARBA" id="ARBA00022448"/>
    </source>
</evidence>
<proteinExistence type="predicted"/>
<keyword evidence="3 5" id="KW-0067">ATP-binding</keyword>
<name>A0A7S8CD65_9BACI</name>
<dbReference type="EMBL" id="CP049742">
    <property type="protein sequence ID" value="QPC47836.1"/>
    <property type="molecule type" value="Genomic_DNA"/>
</dbReference>
<dbReference type="PANTHER" id="PTHR43423">
    <property type="entry name" value="ABC TRANSPORTER I FAMILY MEMBER 17"/>
    <property type="match status" value="1"/>
</dbReference>
<evidence type="ECO:0000256" key="3">
    <source>
        <dbReference type="ARBA" id="ARBA00022840"/>
    </source>
</evidence>
<dbReference type="GO" id="GO:0005524">
    <property type="term" value="F:ATP binding"/>
    <property type="evidence" value="ECO:0007669"/>
    <property type="project" value="UniProtKB-KW"/>
</dbReference>
<evidence type="ECO:0000313" key="5">
    <source>
        <dbReference type="EMBL" id="QPC47836.1"/>
    </source>
</evidence>
<keyword evidence="1" id="KW-0813">Transport</keyword>
<keyword evidence="2" id="KW-0547">Nucleotide-binding</keyword>
<evidence type="ECO:0000259" key="4">
    <source>
        <dbReference type="PROSITE" id="PS50893"/>
    </source>
</evidence>
<dbReference type="Proteomes" id="UP000593626">
    <property type="component" value="Chromosome"/>
</dbReference>
<protein>
    <submittedName>
        <fullName evidence="5">ATP-binding cassette domain-containing protein</fullName>
    </submittedName>
</protein>
<accession>A0A7S8CD65</accession>
<evidence type="ECO:0000313" key="6">
    <source>
        <dbReference type="Proteomes" id="UP000593626"/>
    </source>
</evidence>
<dbReference type="AlphaFoldDB" id="A0A7S8CD65"/>
<dbReference type="PROSITE" id="PS50893">
    <property type="entry name" value="ABC_TRANSPORTER_2"/>
    <property type="match status" value="1"/>
</dbReference>
<dbReference type="GO" id="GO:0016887">
    <property type="term" value="F:ATP hydrolysis activity"/>
    <property type="evidence" value="ECO:0007669"/>
    <property type="project" value="InterPro"/>
</dbReference>
<dbReference type="RefSeq" id="WP_239672514.1">
    <property type="nucleotide sequence ID" value="NZ_CP049742.1"/>
</dbReference>
<dbReference type="InterPro" id="IPR003593">
    <property type="entry name" value="AAA+_ATPase"/>
</dbReference>
<dbReference type="InterPro" id="IPR003439">
    <property type="entry name" value="ABC_transporter-like_ATP-bd"/>
</dbReference>
<sequence>MFEIRDLRYKDIIHIPSMNIPSKSIISIVGPSGSGKSTFLRLLTHLITPTKGKVLYHNEDLKEMDPISIRKKILMVPQSPVMFDGTIKDNLLIGLKFTEQEFPEDNRLKEILSMFRLNKELAEDVDHLSGGEKQRLALARSLLMYPEVLLLDEPTSALDDDTAESIMSSVMEYVKQKEMSVLMVTHDEEIAEKYAEDTIDMGPYRLTEKRDEDE</sequence>
<keyword evidence="6" id="KW-1185">Reference proteome</keyword>
<gene>
    <name evidence="5" type="ORF">G8O30_13145</name>
</gene>
<dbReference type="Pfam" id="PF00005">
    <property type="entry name" value="ABC_tran"/>
    <property type="match status" value="1"/>
</dbReference>
<dbReference type="SUPFAM" id="SSF52540">
    <property type="entry name" value="P-loop containing nucleoside triphosphate hydrolases"/>
    <property type="match status" value="1"/>
</dbReference>
<dbReference type="Gene3D" id="3.40.50.300">
    <property type="entry name" value="P-loop containing nucleotide triphosphate hydrolases"/>
    <property type="match status" value="1"/>
</dbReference>
<evidence type="ECO:0000256" key="2">
    <source>
        <dbReference type="ARBA" id="ARBA00022741"/>
    </source>
</evidence>
<organism evidence="5 6">
    <name type="scientific">Mangrovibacillus cuniculi</name>
    <dbReference type="NCBI Taxonomy" id="2593652"/>
    <lineage>
        <taxon>Bacteria</taxon>
        <taxon>Bacillati</taxon>
        <taxon>Bacillota</taxon>
        <taxon>Bacilli</taxon>
        <taxon>Bacillales</taxon>
        <taxon>Bacillaceae</taxon>
        <taxon>Mangrovibacillus</taxon>
    </lineage>
</organism>
<dbReference type="KEGG" id="mcui:G8O30_13145"/>